<dbReference type="Proteomes" id="UP001642484">
    <property type="component" value="Unassembled WGS sequence"/>
</dbReference>
<evidence type="ECO:0000259" key="1">
    <source>
        <dbReference type="PROSITE" id="PS50053"/>
    </source>
</evidence>
<evidence type="ECO:0000313" key="3">
    <source>
        <dbReference type="Proteomes" id="UP001642484"/>
    </source>
</evidence>
<accession>A0ABP0PMR9</accession>
<proteinExistence type="predicted"/>
<evidence type="ECO:0000313" key="2">
    <source>
        <dbReference type="EMBL" id="CAK9076010.1"/>
    </source>
</evidence>
<dbReference type="InterPro" id="IPR029071">
    <property type="entry name" value="Ubiquitin-like_domsf"/>
</dbReference>
<dbReference type="InterPro" id="IPR039773">
    <property type="entry name" value="BAG_chaperone_regulator"/>
</dbReference>
<gene>
    <name evidence="2" type="ORF">CCMP2556_LOCUS37445</name>
</gene>
<dbReference type="Gene3D" id="3.10.20.90">
    <property type="entry name" value="Phosphatidylinositol 3-kinase Catalytic Subunit, Chain A, domain 1"/>
    <property type="match status" value="2"/>
</dbReference>
<sequence>MLKLVVATPDKRKVELDCLPTDTFAEVKSRIEAMTNHLSWQSVRTDLGALVPEAATGVPPEKQRLLCNGRERKDGKETLGSAGVGAKSKLMLMLAPGYSMPAAPIASASQEVAPEPEEAEAEAVELEGELPGATGAMAQAVPSVLVRQGRHRYKVRVPQGLKEATFGDLADFLAAQMLPPGIPSSELRLISKGKTASRDEPLSDQQSCKDMSVMLLFREGFHVAAEGARWMAEKGEELAQAEARLMSLSKRVEANFSDAETSLQLTEVAGFIDTLLQSVDSVRVNSMKLPQMEELRNRAMKADERLKELRKTVRF</sequence>
<keyword evidence="3" id="KW-1185">Reference proteome</keyword>
<organism evidence="2 3">
    <name type="scientific">Durusdinium trenchii</name>
    <dbReference type="NCBI Taxonomy" id="1381693"/>
    <lineage>
        <taxon>Eukaryota</taxon>
        <taxon>Sar</taxon>
        <taxon>Alveolata</taxon>
        <taxon>Dinophyceae</taxon>
        <taxon>Suessiales</taxon>
        <taxon>Symbiodiniaceae</taxon>
        <taxon>Durusdinium</taxon>
    </lineage>
</organism>
<dbReference type="EMBL" id="CAXAMN010023228">
    <property type="protein sequence ID" value="CAK9076010.1"/>
    <property type="molecule type" value="Genomic_DNA"/>
</dbReference>
<dbReference type="PROSITE" id="PS50053">
    <property type="entry name" value="UBIQUITIN_2"/>
    <property type="match status" value="1"/>
</dbReference>
<reference evidence="2 3" key="1">
    <citation type="submission" date="2024-02" db="EMBL/GenBank/DDBJ databases">
        <authorList>
            <person name="Chen Y."/>
            <person name="Shah S."/>
            <person name="Dougan E. K."/>
            <person name="Thang M."/>
            <person name="Chan C."/>
        </authorList>
    </citation>
    <scope>NUCLEOTIDE SEQUENCE [LARGE SCALE GENOMIC DNA]</scope>
</reference>
<dbReference type="SUPFAM" id="SSF54236">
    <property type="entry name" value="Ubiquitin-like"/>
    <property type="match status" value="1"/>
</dbReference>
<comment type="caution">
    <text evidence="2">The sequence shown here is derived from an EMBL/GenBank/DDBJ whole genome shotgun (WGS) entry which is preliminary data.</text>
</comment>
<name>A0ABP0PMR9_9DINO</name>
<protein>
    <recommendedName>
        <fullName evidence="1">Ubiquitin-like domain-containing protein</fullName>
    </recommendedName>
</protein>
<dbReference type="PANTHER" id="PTHR12329">
    <property type="entry name" value="BCL2-ASSOCIATED ATHANOGENE"/>
    <property type="match status" value="1"/>
</dbReference>
<feature type="domain" description="Ubiquitin-like" evidence="1">
    <location>
        <begin position="2"/>
        <end position="94"/>
    </location>
</feature>
<dbReference type="CDD" id="cd17039">
    <property type="entry name" value="Ubl_ubiquitin_like"/>
    <property type="match status" value="1"/>
</dbReference>
<dbReference type="InterPro" id="IPR000626">
    <property type="entry name" value="Ubiquitin-like_dom"/>
</dbReference>